<keyword evidence="1" id="KW-0732">Signal</keyword>
<evidence type="ECO:0000256" key="1">
    <source>
        <dbReference type="SAM" id="SignalP"/>
    </source>
</evidence>
<proteinExistence type="predicted"/>
<reference evidence="2 3" key="1">
    <citation type="submission" date="2020-07" db="EMBL/GenBank/DDBJ databases">
        <title>Sequencing the genomes of 1000 actinobacteria strains.</title>
        <authorList>
            <person name="Klenk H.-P."/>
        </authorList>
    </citation>
    <scope>NUCLEOTIDE SEQUENCE [LARGE SCALE GENOMIC DNA]</scope>
    <source>
        <strain evidence="2 3">DSM 104001</strain>
    </source>
</reference>
<feature type="signal peptide" evidence="1">
    <location>
        <begin position="1"/>
        <end position="27"/>
    </location>
</feature>
<gene>
    <name evidence="2" type="ORF">GGQ55_003045</name>
</gene>
<dbReference type="EMBL" id="JACBZT010000001">
    <property type="protein sequence ID" value="NYJ06767.1"/>
    <property type="molecule type" value="Genomic_DNA"/>
</dbReference>
<dbReference type="InterPro" id="IPR022121">
    <property type="entry name" value="Peptidase_M73_camelysin"/>
</dbReference>
<dbReference type="RefSeq" id="WP_179718121.1">
    <property type="nucleotide sequence ID" value="NZ_JACBZT010000001.1"/>
</dbReference>
<evidence type="ECO:0008006" key="4">
    <source>
        <dbReference type="Google" id="ProtNLM"/>
    </source>
</evidence>
<feature type="chain" id="PRO_5039631043" description="Camelysin metallo-endopeptidase" evidence="1">
    <location>
        <begin position="28"/>
        <end position="207"/>
    </location>
</feature>
<dbReference type="AlphaFoldDB" id="A0A853CH26"/>
<accession>A0A853CH26</accession>
<keyword evidence="3" id="KW-1185">Reference proteome</keyword>
<name>A0A853CH26_9ACTN</name>
<dbReference type="Pfam" id="PF12389">
    <property type="entry name" value="Peptidase_M73"/>
    <property type="match status" value="1"/>
</dbReference>
<evidence type="ECO:0000313" key="2">
    <source>
        <dbReference type="EMBL" id="NYJ06767.1"/>
    </source>
</evidence>
<protein>
    <recommendedName>
        <fullName evidence="4">Camelysin metallo-endopeptidase</fullName>
    </recommendedName>
</protein>
<evidence type="ECO:0000313" key="3">
    <source>
        <dbReference type="Proteomes" id="UP000541969"/>
    </source>
</evidence>
<organism evidence="2 3">
    <name type="scientific">Petropleomorpha daqingensis</name>
    <dbReference type="NCBI Taxonomy" id="2026353"/>
    <lineage>
        <taxon>Bacteria</taxon>
        <taxon>Bacillati</taxon>
        <taxon>Actinomycetota</taxon>
        <taxon>Actinomycetes</taxon>
        <taxon>Geodermatophilales</taxon>
        <taxon>Geodermatophilaceae</taxon>
        <taxon>Petropleomorpha</taxon>
    </lineage>
</organism>
<sequence>MSTKTRRSNTRKVVGSLAIAGTAAAVAGLGTFGTFTDSTTPVATTVQTGTLDINLNQPSGAYSIPVTTTNFVPGDSVTRAVNLSNDGSTSLSSVTLTSIATGVPSVLTTDSTNGLQLSLKACSVAWTQGGTASAPVYTCSGTTSTMYSGPAASGNVTLSNPASLTPGGVDNLVFSVSLPTSADNSFQNKSASLSITFTGTQRAAAAK</sequence>
<comment type="caution">
    <text evidence="2">The sequence shown here is derived from an EMBL/GenBank/DDBJ whole genome shotgun (WGS) entry which is preliminary data.</text>
</comment>
<dbReference type="Proteomes" id="UP000541969">
    <property type="component" value="Unassembled WGS sequence"/>
</dbReference>